<proteinExistence type="predicted"/>
<name>B0VII9_CLOAI</name>
<dbReference type="Proteomes" id="UP000002019">
    <property type="component" value="Chromosome"/>
</dbReference>
<accession>B0VII9</accession>
<dbReference type="HOGENOM" id="CLU_257447_0_0_0"/>
<organism evidence="1 2">
    <name type="scientific">Cloacimonas acidaminovorans (strain Evry)</name>
    <dbReference type="NCBI Taxonomy" id="459349"/>
    <lineage>
        <taxon>Bacteria</taxon>
        <taxon>Pseudomonadati</taxon>
        <taxon>Candidatus Cloacimonadota</taxon>
        <taxon>Candidatus Cloacimonadia</taxon>
        <taxon>Candidatus Cloacimonadales</taxon>
        <taxon>Candidatus Cloacimonadaceae</taxon>
        <taxon>Candidatus Cloacimonas</taxon>
    </lineage>
</organism>
<keyword evidence="2" id="KW-1185">Reference proteome</keyword>
<sequence>MPKAKKFLIFVLILLLINTGFVLAWYAFGLRNYCKNYLARYLGKLTKGEVTIDELHISDRQLLAQGITYTSADSSIAVKVHRLSVQYNLTRYLFSGFKTSKLISDIEIYKPTVHYSYFYKPKPPKAKKPLVLPDFAHYFKRLQLTEGTAVISAEIPVKILQEGYLSISDSFQGINLTAINKSNSNVTLNAFSAKGGKLTAKGLLDKGRLAKVEAEIASFRPLSISHPDLQNLQTEISLVASLTQDTLKAPLKYKAEAQIWGTETLFAGNYPVLIPYLWIKTDGRNLNLSLSHSNFGSSELEGEVRISNLDQKMKFDYASATANIDLSMFHKELQGYVMVQAKGYGTIDKPELELNVTSTQAKYQKYAFRNLNLTGSYNNNELAFNLPELIFENQIINCSGNLNPLYRTINAHLETKPIKIQSQPYLATANLDVYAELWEKYPFVDATINQLDFNYGLATLQGVSGKVKLIPLASDNNLYLDANISGDNGFNIKVIGDIFSRNLLLDAKFDNLEVAELYSQPKVIEMNPYLNGDIKAIITGENVLLQTLLGVKLDKPVPINTPLDALGTFNYKTKEASLHLISKNGMMNYQPLNFELSAMLKDNLLTVQGFKFNDFISLSGAINLSNYRDLNFALNLKNISYLDIVHYFPQLDINLPEFYGLNVFAEYNRENLGELKANAYLSYIDLLAVTPFSLKLELNGPVDSIQVAGNIHNSEQNILNLSGLIGFQPELNISLDAGFHDLAIQNVIINSPLTGKLNGIAGITWHKIEERKPELELRANLLSEDITIKNYTINTAVIQGKQTPRQLIVDSLFVQSAGLFKLNSSGAINYNALYNEFFEGPEQLNLNVEGELFGWLKNLTPYILEAKGKSSLSVSIGTSEDQFLVSGGKININNGFIRLKDQTEPLANINIRGGFDKNRLIIEYGQIQMGEGKLIFSNIFEADNSDHFMLGFLDLGIFRAMCEEPGILVNIPKYTTPRSLTKVILRGQNSRYATIRGPFDQMKISGEAVASNTNVLYPPDTENLLTLASTVRGSTKKKNSEPNPLPFILDVKLIVGENVKYVTYPAELRVVPGGYLHLAYDGLSFIVKEASFSSEQGTVDIFGTIFQVEKVNLTLVDSQNLLGLEGIFYKRAPDGSMITLSAITSSDYTKSFMERLQLSLTSDNPEDKTISQILARLHYTGTETPDRTQGEFWQDEALGLISGNLDASLFTPILSPIENYIRRTLHLDSFTINAGFIQNLYTEYTNNPQQFAEYTDMNQLSSDIAKFSSSILLNNLSISMSKYLGSSIFLDYMLKLQEATNLQNRTRILVSNEASIRLILPKNYRVAYTVTYEAQEKKTSHEIMLSRFIRFWGL</sequence>
<dbReference type="OrthoDB" id="9811276at2"/>
<gene>
    <name evidence="1" type="ordered locus">CLOAM1270</name>
</gene>
<dbReference type="RefSeq" id="WP_015424988.1">
    <property type="nucleotide sequence ID" value="NC_020449.1"/>
</dbReference>
<dbReference type="KEGG" id="caci:CLOAM1270"/>
<dbReference type="STRING" id="459349.CLOAM1270"/>
<reference evidence="1 2" key="1">
    <citation type="journal article" date="2008" name="J. Bacteriol.">
        <title>'Candidatus Cloacamonas acidaminovorans': genome sequence reconstruction provides a first glimpse of a new bacterial division.</title>
        <authorList>
            <person name="Pelletier E."/>
            <person name="Kreimeyer A."/>
            <person name="Bocs S."/>
            <person name="Rouy Z."/>
            <person name="Gyapay G."/>
            <person name="Chouari R."/>
            <person name="Riviere D."/>
            <person name="Ganesan A."/>
            <person name="Daegelen P."/>
            <person name="Sghir A."/>
            <person name="Cohen G.N."/>
            <person name="Medigue C."/>
            <person name="Weissenbach J."/>
            <person name="Le Paslier D."/>
        </authorList>
    </citation>
    <scope>NUCLEOTIDE SEQUENCE [LARGE SCALE GENOMIC DNA]</scope>
    <source>
        <strain evidence="2">Evry</strain>
    </source>
</reference>
<evidence type="ECO:0000313" key="2">
    <source>
        <dbReference type="Proteomes" id="UP000002019"/>
    </source>
</evidence>
<dbReference type="EMBL" id="CU466930">
    <property type="protein sequence ID" value="CAO81130.1"/>
    <property type="molecule type" value="Genomic_DNA"/>
</dbReference>
<evidence type="ECO:0000313" key="1">
    <source>
        <dbReference type="EMBL" id="CAO81130.1"/>
    </source>
</evidence>
<dbReference type="eggNOG" id="COG2911">
    <property type="taxonomic scope" value="Bacteria"/>
</dbReference>
<protein>
    <submittedName>
        <fullName evidence="1">Uncharacterized protein</fullName>
    </submittedName>
</protein>